<dbReference type="STRING" id="1165094.RINTHH_10100"/>
<evidence type="ECO:0000313" key="2">
    <source>
        <dbReference type="Proteomes" id="UP000053051"/>
    </source>
</evidence>
<keyword evidence="2" id="KW-1185">Reference proteome</keyword>
<dbReference type="RefSeq" id="WP_008233383.1">
    <property type="nucleotide sequence ID" value="NZ_CAIY01000038.1"/>
</dbReference>
<evidence type="ECO:0000313" key="1">
    <source>
        <dbReference type="EMBL" id="CCH67165.1"/>
    </source>
</evidence>
<dbReference type="OrthoDB" id="529355at2"/>
<sequence>MDLDTQIQLLIDNAPQDGVTPQLIAAIAPVLSKITHKLSHHHYYIHQNPQQSWVVTILSKHTNSVAQKRVIYAFGDLKYISPSYLVGLDDHVIAIPMPVVDVLFQLVALNSVDSIVFIESPYTESRSVEIRRAELHKQIENQLKKLPPTVNIPDDIV</sequence>
<comment type="caution">
    <text evidence="1">The sequence shown here is derived from an EMBL/GenBank/DDBJ whole genome shotgun (WGS) entry which is preliminary data.</text>
</comment>
<name>M1X2P1_9NOST</name>
<dbReference type="AlphaFoldDB" id="M1X2P1"/>
<dbReference type="Proteomes" id="UP000053051">
    <property type="component" value="Unassembled WGS sequence"/>
</dbReference>
<protein>
    <submittedName>
        <fullName evidence="1">Uncharacterized protein</fullName>
    </submittedName>
</protein>
<proteinExistence type="predicted"/>
<reference evidence="2" key="2">
    <citation type="submission" date="2016-01" db="EMBL/GenBank/DDBJ databases">
        <title>Diatom-associated endosymboitic cyanobacterium lacks core nitrogen metabolism enzymes.</title>
        <authorList>
            <person name="Hilton J.A."/>
            <person name="Foster R.A."/>
            <person name="Tripp H.J."/>
            <person name="Carter B.J."/>
            <person name="Zehr J.P."/>
            <person name="Villareal T.A."/>
        </authorList>
    </citation>
    <scope>NUCLEOTIDE SEQUENCE [LARGE SCALE GENOMIC DNA]</scope>
    <source>
        <strain evidence="2">HH01</strain>
    </source>
</reference>
<reference evidence="1 2" key="1">
    <citation type="submission" date="2012-05" db="EMBL/GenBank/DDBJ databases">
        <authorList>
            <person name="Hilton J."/>
        </authorList>
    </citation>
    <scope>NUCLEOTIDE SEQUENCE [LARGE SCALE GENOMIC DNA]</scope>
    <source>
        <strain evidence="1 2">HH01</strain>
    </source>
</reference>
<gene>
    <name evidence="1" type="ORF">RINTHH_10100</name>
</gene>
<dbReference type="EMBL" id="CAIY01000038">
    <property type="protein sequence ID" value="CCH67165.1"/>
    <property type="molecule type" value="Genomic_DNA"/>
</dbReference>
<accession>M1X2P1</accession>
<organism evidence="1 2">
    <name type="scientific">Richelia intracellularis HH01</name>
    <dbReference type="NCBI Taxonomy" id="1165094"/>
    <lineage>
        <taxon>Bacteria</taxon>
        <taxon>Bacillati</taxon>
        <taxon>Cyanobacteriota</taxon>
        <taxon>Cyanophyceae</taxon>
        <taxon>Nostocales</taxon>
        <taxon>Nostocaceae</taxon>
        <taxon>Richelia</taxon>
    </lineage>
</organism>